<organism evidence="1 2">
    <name type="scientific">Lipomyces kononenkoae</name>
    <name type="common">Yeast</name>
    <dbReference type="NCBI Taxonomy" id="34357"/>
    <lineage>
        <taxon>Eukaryota</taxon>
        <taxon>Fungi</taxon>
        <taxon>Dikarya</taxon>
        <taxon>Ascomycota</taxon>
        <taxon>Saccharomycotina</taxon>
        <taxon>Lipomycetes</taxon>
        <taxon>Lipomycetales</taxon>
        <taxon>Lipomycetaceae</taxon>
        <taxon>Lipomyces</taxon>
    </lineage>
</organism>
<evidence type="ECO:0000313" key="1">
    <source>
        <dbReference type="EMBL" id="KAK9236416.1"/>
    </source>
</evidence>
<name>A0ACC3SXQ4_LIPKO</name>
<comment type="caution">
    <text evidence="1">The sequence shown here is derived from an EMBL/GenBank/DDBJ whole genome shotgun (WGS) entry which is preliminary data.</text>
</comment>
<gene>
    <name evidence="1" type="ORF">V1525DRAFT_407011</name>
</gene>
<evidence type="ECO:0000313" key="2">
    <source>
        <dbReference type="Proteomes" id="UP001433508"/>
    </source>
</evidence>
<keyword evidence="2" id="KW-1185">Reference proteome</keyword>
<dbReference type="EMBL" id="MU971388">
    <property type="protein sequence ID" value="KAK9236416.1"/>
    <property type="molecule type" value="Genomic_DNA"/>
</dbReference>
<dbReference type="Proteomes" id="UP001433508">
    <property type="component" value="Unassembled WGS sequence"/>
</dbReference>
<reference evidence="2" key="1">
    <citation type="journal article" date="2024" name="Front. Bioeng. Biotechnol.">
        <title>Genome-scale model development and genomic sequencing of the oleaginous clade Lipomyces.</title>
        <authorList>
            <person name="Czajka J.J."/>
            <person name="Han Y."/>
            <person name="Kim J."/>
            <person name="Mondo S.J."/>
            <person name="Hofstad B.A."/>
            <person name="Robles A."/>
            <person name="Haridas S."/>
            <person name="Riley R."/>
            <person name="LaButti K."/>
            <person name="Pangilinan J."/>
            <person name="Andreopoulos W."/>
            <person name="Lipzen A."/>
            <person name="Yan J."/>
            <person name="Wang M."/>
            <person name="Ng V."/>
            <person name="Grigoriev I.V."/>
            <person name="Spatafora J.W."/>
            <person name="Magnuson J.K."/>
            <person name="Baker S.E."/>
            <person name="Pomraning K.R."/>
        </authorList>
    </citation>
    <scope>NUCLEOTIDE SEQUENCE [LARGE SCALE GENOMIC DNA]</scope>
    <source>
        <strain evidence="2">CBS 7786</strain>
    </source>
</reference>
<sequence>MSQISKNDITQLDEASQAELLKFVESENAKAKLQSSIHLFTDLCFKKCVPSITTGSVSQAESTCMQLANCVDRFLDTNIFVVNKISQSMQK</sequence>
<proteinExistence type="predicted"/>
<accession>A0ACC3SXQ4</accession>
<protein>
    <submittedName>
        <fullName evidence="1">Tim10/DDP family zinc finger-domain-containing protein</fullName>
    </submittedName>
</protein>